<keyword evidence="6" id="KW-1185">Reference proteome</keyword>
<dbReference type="HOGENOM" id="CLU_1570878_0_0_1"/>
<dbReference type="GO" id="GO:1904462">
    <property type="term" value="P:ergosteryl 3-beta-D-glucoside catabolic process"/>
    <property type="evidence" value="ECO:0007669"/>
    <property type="project" value="TreeGrafter"/>
</dbReference>
<proteinExistence type="inferred from homology"/>
<dbReference type="EMBL" id="KN838542">
    <property type="protein sequence ID" value="KIK08332.1"/>
    <property type="molecule type" value="Genomic_DNA"/>
</dbReference>
<dbReference type="Pfam" id="PF18564">
    <property type="entry name" value="Glyco_hydro_5_C"/>
    <property type="match status" value="1"/>
</dbReference>
<protein>
    <submittedName>
        <fullName evidence="5">Glycoside hydrolase family 5 protein</fullName>
    </submittedName>
</protein>
<dbReference type="Gene3D" id="2.60.40.1180">
    <property type="entry name" value="Golgi alpha-mannosidase II"/>
    <property type="match status" value="1"/>
</dbReference>
<evidence type="ECO:0000259" key="4">
    <source>
        <dbReference type="Pfam" id="PF18564"/>
    </source>
</evidence>
<keyword evidence="2 5" id="KW-0378">Hydrolase</keyword>
<evidence type="ECO:0000256" key="3">
    <source>
        <dbReference type="ARBA" id="ARBA00023295"/>
    </source>
</evidence>
<keyword evidence="3" id="KW-0326">Glycosidase</keyword>
<organism evidence="5 6">
    <name type="scientific">Laccaria amethystina LaAM-08-1</name>
    <dbReference type="NCBI Taxonomy" id="1095629"/>
    <lineage>
        <taxon>Eukaryota</taxon>
        <taxon>Fungi</taxon>
        <taxon>Dikarya</taxon>
        <taxon>Basidiomycota</taxon>
        <taxon>Agaricomycotina</taxon>
        <taxon>Agaricomycetes</taxon>
        <taxon>Agaricomycetidae</taxon>
        <taxon>Agaricales</taxon>
        <taxon>Agaricineae</taxon>
        <taxon>Hydnangiaceae</taxon>
        <taxon>Laccaria</taxon>
    </lineage>
</organism>
<dbReference type="InterPro" id="IPR052066">
    <property type="entry name" value="Glycosphingolipid_Hydrolases"/>
</dbReference>
<evidence type="ECO:0000256" key="2">
    <source>
        <dbReference type="ARBA" id="ARBA00022801"/>
    </source>
</evidence>
<gene>
    <name evidence="5" type="ORF">K443DRAFT_672355</name>
</gene>
<dbReference type="STRING" id="1095629.A0A0C9YDA6"/>
<name>A0A0C9YDA6_9AGAR</name>
<evidence type="ECO:0000313" key="6">
    <source>
        <dbReference type="Proteomes" id="UP000054477"/>
    </source>
</evidence>
<accession>A0A0C9YDA6</accession>
<dbReference type="AlphaFoldDB" id="A0A0C9YDA6"/>
<reference evidence="5 6" key="1">
    <citation type="submission" date="2014-04" db="EMBL/GenBank/DDBJ databases">
        <authorList>
            <consortium name="DOE Joint Genome Institute"/>
            <person name="Kuo A."/>
            <person name="Kohler A."/>
            <person name="Nagy L.G."/>
            <person name="Floudas D."/>
            <person name="Copeland A."/>
            <person name="Barry K.W."/>
            <person name="Cichocki N."/>
            <person name="Veneault-Fourrey C."/>
            <person name="LaButti K."/>
            <person name="Lindquist E.A."/>
            <person name="Lipzen A."/>
            <person name="Lundell T."/>
            <person name="Morin E."/>
            <person name="Murat C."/>
            <person name="Sun H."/>
            <person name="Tunlid A."/>
            <person name="Henrissat B."/>
            <person name="Grigoriev I.V."/>
            <person name="Hibbett D.S."/>
            <person name="Martin F."/>
            <person name="Nordberg H.P."/>
            <person name="Cantor M.N."/>
            <person name="Hua S.X."/>
        </authorList>
    </citation>
    <scope>NUCLEOTIDE SEQUENCE [LARGE SCALE GENOMIC DNA]</scope>
    <source>
        <strain evidence="5 6">LaAM-08-1</strain>
    </source>
</reference>
<sequence>MLLVNDPFYLGSMDMNKGEAFETGDFKWQAWMMDALIMALEQSLIGFILWNYPTNDDQRGDNWNRENFSWFCRGCSLPPSLLYYEQDALSLNNSGRILPSIFRPYAAKMAGIPIHFQYEMNTGTFTYTWVNSPPNPASQTHLKGEKSVFKPPRMGHPVFMFLETEIFLPSQLAPGRRVIVKGLDRGNKHQYDENPQTLFIVI</sequence>
<dbReference type="GO" id="GO:0050295">
    <property type="term" value="F:steryl-beta-glucosidase activity"/>
    <property type="evidence" value="ECO:0007669"/>
    <property type="project" value="TreeGrafter"/>
</dbReference>
<dbReference type="PANTHER" id="PTHR31308">
    <property type="match status" value="1"/>
</dbReference>
<evidence type="ECO:0000256" key="1">
    <source>
        <dbReference type="ARBA" id="ARBA00005641"/>
    </source>
</evidence>
<dbReference type="Proteomes" id="UP000054477">
    <property type="component" value="Unassembled WGS sequence"/>
</dbReference>
<reference evidence="6" key="2">
    <citation type="submission" date="2015-01" db="EMBL/GenBank/DDBJ databases">
        <title>Evolutionary Origins and Diversification of the Mycorrhizal Mutualists.</title>
        <authorList>
            <consortium name="DOE Joint Genome Institute"/>
            <consortium name="Mycorrhizal Genomics Consortium"/>
            <person name="Kohler A."/>
            <person name="Kuo A."/>
            <person name="Nagy L.G."/>
            <person name="Floudas D."/>
            <person name="Copeland A."/>
            <person name="Barry K.W."/>
            <person name="Cichocki N."/>
            <person name="Veneault-Fourrey C."/>
            <person name="LaButti K."/>
            <person name="Lindquist E.A."/>
            <person name="Lipzen A."/>
            <person name="Lundell T."/>
            <person name="Morin E."/>
            <person name="Murat C."/>
            <person name="Riley R."/>
            <person name="Ohm R."/>
            <person name="Sun H."/>
            <person name="Tunlid A."/>
            <person name="Henrissat B."/>
            <person name="Grigoriev I.V."/>
            <person name="Hibbett D.S."/>
            <person name="Martin F."/>
        </authorList>
    </citation>
    <scope>NUCLEOTIDE SEQUENCE [LARGE SCALE GENOMIC DNA]</scope>
    <source>
        <strain evidence="6">LaAM-08-1</strain>
    </source>
</reference>
<comment type="similarity">
    <text evidence="1">Belongs to the glycosyl hydrolase 5 (cellulase A) family.</text>
</comment>
<dbReference type="PANTHER" id="PTHR31308:SF5">
    <property type="entry name" value="ERGOSTERYL-BETA-GLUCOSIDASE"/>
    <property type="match status" value="1"/>
</dbReference>
<dbReference type="InterPro" id="IPR013780">
    <property type="entry name" value="Glyco_hydro_b"/>
</dbReference>
<dbReference type="InterPro" id="IPR041036">
    <property type="entry name" value="GH5_C"/>
</dbReference>
<dbReference type="OrthoDB" id="9971853at2759"/>
<feature type="domain" description="Glycoside hydrolase family 5 C-terminal" evidence="4">
    <location>
        <begin position="103"/>
        <end position="201"/>
    </location>
</feature>
<evidence type="ECO:0000313" key="5">
    <source>
        <dbReference type="EMBL" id="KIK08332.1"/>
    </source>
</evidence>